<evidence type="ECO:0000313" key="2">
    <source>
        <dbReference type="EMBL" id="QNI31411.1"/>
    </source>
</evidence>
<sequence>MPYQKRNAIGRLSNTILKSGFLVFLSGLFVPLVADAVAVSQTTPVSPTPSPSPTMPSDPVELMKLARKTNGIVGGDAQPWHLKATYQVFASDGKKSEDGVYEVFFADSRKYKQSFASKSFSQIDYTTDKGLFRTGDMQWASGPERLIVKKLFHPLPNDDFLQKETPQAYDRNMGGANLHCVAFRSTMSETPNSGATTPTFCFDHDKPILRYTSGWGGTYSELSGDTLMNEIVIFHHRFVARDVSVTMFDKLYVKIHVDTLEELAVVNDADFHPPATAAVAPPPRPMVPYSIMSARIIKRVEPGYAALANPSGWDGRVIADVIVGSDGHVKSVRPLSGSSMYQGMVAEAVYKWIYTPFTVGNVPTEVETEVAYTFKPRT</sequence>
<dbReference type="KEGG" id="adin:H7849_20390"/>
<dbReference type="AlphaFoldDB" id="A0A7G8BFU1"/>
<dbReference type="RefSeq" id="WP_186742025.1">
    <property type="nucleotide sequence ID" value="NZ_CP060394.1"/>
</dbReference>
<keyword evidence="3" id="KW-1185">Reference proteome</keyword>
<reference evidence="2 3" key="1">
    <citation type="submission" date="2020-08" db="EMBL/GenBank/DDBJ databases">
        <title>Edaphobacter telluris sp. nov. and Acidobacterium dinghuensis sp. nov., two acidobacteria isolated from forest soil.</title>
        <authorList>
            <person name="Fu J."/>
            <person name="Qiu L."/>
        </authorList>
    </citation>
    <scope>NUCLEOTIDE SEQUENCE [LARGE SCALE GENOMIC DNA]</scope>
    <source>
        <strain evidence="2">4Y35</strain>
    </source>
</reference>
<dbReference type="GO" id="GO:0055085">
    <property type="term" value="P:transmembrane transport"/>
    <property type="evidence" value="ECO:0007669"/>
    <property type="project" value="InterPro"/>
</dbReference>
<gene>
    <name evidence="2" type="ORF">H7849_20390</name>
</gene>
<organism evidence="2 3">
    <name type="scientific">Alloacidobacterium dinghuense</name>
    <dbReference type="NCBI Taxonomy" id="2763107"/>
    <lineage>
        <taxon>Bacteria</taxon>
        <taxon>Pseudomonadati</taxon>
        <taxon>Acidobacteriota</taxon>
        <taxon>Terriglobia</taxon>
        <taxon>Terriglobales</taxon>
        <taxon>Acidobacteriaceae</taxon>
        <taxon>Alloacidobacterium</taxon>
    </lineage>
</organism>
<dbReference type="Proteomes" id="UP000515312">
    <property type="component" value="Chromosome"/>
</dbReference>
<dbReference type="EMBL" id="CP060394">
    <property type="protein sequence ID" value="QNI31411.1"/>
    <property type="molecule type" value="Genomic_DNA"/>
</dbReference>
<evidence type="ECO:0000313" key="3">
    <source>
        <dbReference type="Proteomes" id="UP000515312"/>
    </source>
</evidence>
<dbReference type="Pfam" id="PF03544">
    <property type="entry name" value="TonB_C"/>
    <property type="match status" value="1"/>
</dbReference>
<dbReference type="SUPFAM" id="SSF74653">
    <property type="entry name" value="TolA/TonB C-terminal domain"/>
    <property type="match status" value="1"/>
</dbReference>
<feature type="domain" description="TonB C-terminal" evidence="1">
    <location>
        <begin position="301"/>
        <end position="375"/>
    </location>
</feature>
<accession>A0A7G8BFU1</accession>
<proteinExistence type="predicted"/>
<evidence type="ECO:0000259" key="1">
    <source>
        <dbReference type="Pfam" id="PF03544"/>
    </source>
</evidence>
<protein>
    <submittedName>
        <fullName evidence="2">Energy transducer TonB</fullName>
    </submittedName>
</protein>
<dbReference type="Gene3D" id="3.30.1150.10">
    <property type="match status" value="1"/>
</dbReference>
<name>A0A7G8BFU1_9BACT</name>
<dbReference type="InterPro" id="IPR037682">
    <property type="entry name" value="TonB_C"/>
</dbReference>